<name>A0A0F9RL16_9ZZZZ</name>
<dbReference type="PANTHER" id="PTHR42776">
    <property type="entry name" value="SERINE PEPTIDASE S9 FAMILY MEMBER"/>
    <property type="match status" value="1"/>
</dbReference>
<dbReference type="GO" id="GO:0006508">
    <property type="term" value="P:proteolysis"/>
    <property type="evidence" value="ECO:0007669"/>
    <property type="project" value="InterPro"/>
</dbReference>
<dbReference type="InterPro" id="IPR029058">
    <property type="entry name" value="AB_hydrolase_fold"/>
</dbReference>
<dbReference type="InterPro" id="IPR001375">
    <property type="entry name" value="Peptidase_S9_cat"/>
</dbReference>
<dbReference type="Pfam" id="PF00326">
    <property type="entry name" value="Peptidase_S9"/>
    <property type="match status" value="1"/>
</dbReference>
<evidence type="ECO:0000313" key="4">
    <source>
        <dbReference type="EMBL" id="KKN25671.1"/>
    </source>
</evidence>
<dbReference type="Pfam" id="PF07676">
    <property type="entry name" value="PD40"/>
    <property type="match status" value="2"/>
</dbReference>
<feature type="domain" description="Peptidase S9 prolyl oligopeptidase catalytic" evidence="3">
    <location>
        <begin position="311"/>
        <end position="517"/>
    </location>
</feature>
<dbReference type="SUPFAM" id="SSF53474">
    <property type="entry name" value="alpha/beta-Hydrolases"/>
    <property type="match status" value="1"/>
</dbReference>
<comment type="caution">
    <text evidence="4">The sequence shown here is derived from an EMBL/GenBank/DDBJ whole genome shotgun (WGS) entry which is preliminary data.</text>
</comment>
<protein>
    <recommendedName>
        <fullName evidence="3">Peptidase S9 prolyl oligopeptidase catalytic domain-containing protein</fullName>
    </recommendedName>
</protein>
<dbReference type="GO" id="GO:0004252">
    <property type="term" value="F:serine-type endopeptidase activity"/>
    <property type="evidence" value="ECO:0007669"/>
    <property type="project" value="TreeGrafter"/>
</dbReference>
<reference evidence="4" key="1">
    <citation type="journal article" date="2015" name="Nature">
        <title>Complex archaea that bridge the gap between prokaryotes and eukaryotes.</title>
        <authorList>
            <person name="Spang A."/>
            <person name="Saw J.H."/>
            <person name="Jorgensen S.L."/>
            <person name="Zaremba-Niedzwiedzka K."/>
            <person name="Martijn J."/>
            <person name="Lind A.E."/>
            <person name="van Eijk R."/>
            <person name="Schleper C."/>
            <person name="Guy L."/>
            <person name="Ettema T.J."/>
        </authorList>
    </citation>
    <scope>NUCLEOTIDE SEQUENCE</scope>
</reference>
<dbReference type="InterPro" id="IPR011042">
    <property type="entry name" value="6-blade_b-propeller_TolB-like"/>
</dbReference>
<accession>A0A0F9RL16</accession>
<keyword evidence="2" id="KW-0720">Serine protease</keyword>
<evidence type="ECO:0000259" key="3">
    <source>
        <dbReference type="Pfam" id="PF00326"/>
    </source>
</evidence>
<sequence length="523" mass="58625">VDKDSANKGGKDSPKKWPKGKPWVIDRLQFKADYTGYLDHRRNHVYVYDIESKKLTQVTSGDYDDYSPAWSHDGKTIAFVSNRTEEPDGNYNTDIWLVGADNADKGKSLIQLTTSPGADNSPKWHPNGKFIAYTSAPDVEGSNYATNHLAVIGSQGGESRLLNEDLDRNVSGLEFSEDGKYIYFNLEDSGENHIARIPANGGKITRLIAGQISAGAFSLADNGALVARISKPKLPGELFIAGKHGLRQLTHVNKEHFSRIKLGETEEIHYKSHDGLEIEGFITKPPSFNPAFRYPTLLLIHGGPISQYSYSFSFEAQLFAANGYVVVRSNPRGSSGYGRDFCFALYQGWGEKDYRDVLAAVDRAIELGYADPDRLGVGGFSYGGILTNYIITQTDRFKGAVSGAGSGLYTAMYGHDMWLRWYEEEFGLPWENRELWERLSPFNYVQNVTTPTLFACGEKDWNMPVQNSEQLYQALRRRGITTRLVVYPGEHHGGWTTAHEKDFLERRLAWYDQYVKGEASGKK</sequence>
<keyword evidence="1" id="KW-0378">Hydrolase</keyword>
<dbReference type="Gene3D" id="3.40.50.1820">
    <property type="entry name" value="alpha/beta hydrolase"/>
    <property type="match status" value="1"/>
</dbReference>
<evidence type="ECO:0000256" key="1">
    <source>
        <dbReference type="ARBA" id="ARBA00022801"/>
    </source>
</evidence>
<organism evidence="4">
    <name type="scientific">marine sediment metagenome</name>
    <dbReference type="NCBI Taxonomy" id="412755"/>
    <lineage>
        <taxon>unclassified sequences</taxon>
        <taxon>metagenomes</taxon>
        <taxon>ecological metagenomes</taxon>
    </lineage>
</organism>
<gene>
    <name evidence="4" type="ORF">LCGC14_0882310</name>
</gene>
<feature type="non-terminal residue" evidence="4">
    <location>
        <position position="1"/>
    </location>
</feature>
<dbReference type="PANTHER" id="PTHR42776:SF4">
    <property type="entry name" value="ACYLAMINO-ACID-RELEASING ENZYME"/>
    <property type="match status" value="1"/>
</dbReference>
<proteinExistence type="predicted"/>
<evidence type="ECO:0000256" key="2">
    <source>
        <dbReference type="ARBA" id="ARBA00022825"/>
    </source>
</evidence>
<dbReference type="AlphaFoldDB" id="A0A0F9RL16"/>
<dbReference type="SUPFAM" id="SSF82171">
    <property type="entry name" value="DPP6 N-terminal domain-like"/>
    <property type="match status" value="1"/>
</dbReference>
<dbReference type="Gene3D" id="2.120.10.30">
    <property type="entry name" value="TolB, C-terminal domain"/>
    <property type="match status" value="1"/>
</dbReference>
<keyword evidence="2" id="KW-0645">Protease</keyword>
<dbReference type="InterPro" id="IPR011659">
    <property type="entry name" value="WD40"/>
</dbReference>
<dbReference type="EMBL" id="LAZR01002783">
    <property type="protein sequence ID" value="KKN25671.1"/>
    <property type="molecule type" value="Genomic_DNA"/>
</dbReference>